<sequence>MCSHQSEDFTRLMKAYLPEKHWNIMKGPWNGWKEMYGATKQEFINDVITFASFPGSSGYFDLEIAAPYISVPATVTLEKSISIGDVFKMTTKMLPAHGKDPNYTSIQNLIENLHQEKPIGKNIQFYEKLLNWVGFLTNDLRKFVDSHPKLFMPRVPGQYNEISFARVFDDGMDKFLLDKEVRRGVREMKTDSSKDAMETEDDGNKLFKYYTVRFEEVAPLFDHYVDKWKAVKTDIAHRHKHRATFIPFFDGEYCIRGADLFLEIWEEVINVHGYLQRLNNNHWMHIKALIYQLGHSINRPTAGEQFINVCDALRIKREFLKDMKKILEQYPTHIKEVRQLDGKGFTIEKMKNEVSRLGLMVSFDPDEVMKRVVLYFNHFDELKKEKVFKTCDLYDALGRLQLALLATRFTGVYCFLHLYHVCDFLLEPCIVCNDSVSWRLTSNPQYTSLEEGESEKENTPSEGESLEEEVNIGTEKRKEKRKRQAEKKKVTSESRRTLEDVVNFVESSRAPSTSGLSQQVSSVEALSAAPPPHDAQPSVASQQLNQNPVEPQVVEAPLGLDAPQANNAPEVAQAPTVPKSEPVPGACMKCFRTSQFCEDAKTKLREEQIKNKALRKQVRQGAEREAEKDKNLGDKDEEIRLLKERIAALEALNQKNDDTEDDDDPPLRFLAPTNKNSQFSDEVRNKFNELLNLKDTQYTVEREAIRRANEVVKEANDNGNKQMARLELRCIQQKYTEYIKVVDHNLSLIREHKSVENLKPLPEIPRFSENFEEIYQVVVMKELKDKTCLFCCMEMEDLKESIKCGCSRRYHRHCACDVDAKGFKCLCTRKLPLD</sequence>
<dbReference type="AlphaFoldDB" id="G0NHU9"/>
<name>G0NHU9_CAEBE</name>
<evidence type="ECO:0000313" key="4">
    <source>
        <dbReference type="Proteomes" id="UP000008068"/>
    </source>
</evidence>
<dbReference type="EMBL" id="GL379886">
    <property type="protein sequence ID" value="EGT31464.1"/>
    <property type="molecule type" value="Genomic_DNA"/>
</dbReference>
<gene>
    <name evidence="3" type="ORF">CAEBREN_08016</name>
</gene>
<feature type="domain" description="DUF7809" evidence="2">
    <location>
        <begin position="78"/>
        <end position="154"/>
    </location>
</feature>
<dbReference type="Proteomes" id="UP000008068">
    <property type="component" value="Unassembled WGS sequence"/>
</dbReference>
<dbReference type="Pfam" id="PF25100">
    <property type="entry name" value="DUF7809"/>
    <property type="match status" value="1"/>
</dbReference>
<dbReference type="PANTHER" id="PTHR21447:SF11">
    <property type="entry name" value="RING-TYPE DOMAIN-CONTAINING PROTEIN"/>
    <property type="match status" value="1"/>
</dbReference>
<accession>G0NHU9</accession>
<organism evidence="4">
    <name type="scientific">Caenorhabditis brenneri</name>
    <name type="common">Nematode worm</name>
    <dbReference type="NCBI Taxonomy" id="135651"/>
    <lineage>
        <taxon>Eukaryota</taxon>
        <taxon>Metazoa</taxon>
        <taxon>Ecdysozoa</taxon>
        <taxon>Nematoda</taxon>
        <taxon>Chromadorea</taxon>
        <taxon>Rhabditida</taxon>
        <taxon>Rhabditina</taxon>
        <taxon>Rhabditomorpha</taxon>
        <taxon>Rhabditoidea</taxon>
        <taxon>Rhabditidae</taxon>
        <taxon>Peloderinae</taxon>
        <taxon>Caenorhabditis</taxon>
    </lineage>
</organism>
<feature type="region of interest" description="Disordered" evidence="1">
    <location>
        <begin position="446"/>
        <end position="583"/>
    </location>
</feature>
<feature type="compositionally biased region" description="Polar residues" evidence="1">
    <location>
        <begin position="505"/>
        <end position="524"/>
    </location>
</feature>
<dbReference type="GO" id="GO:0045121">
    <property type="term" value="C:membrane raft"/>
    <property type="evidence" value="ECO:0007669"/>
    <property type="project" value="TreeGrafter"/>
</dbReference>
<evidence type="ECO:0000313" key="3">
    <source>
        <dbReference type="EMBL" id="EGT31464.1"/>
    </source>
</evidence>
<dbReference type="GO" id="GO:0045087">
    <property type="term" value="P:innate immune response"/>
    <property type="evidence" value="ECO:0007669"/>
    <property type="project" value="TreeGrafter"/>
</dbReference>
<feature type="compositionally biased region" description="Polar residues" evidence="1">
    <location>
        <begin position="538"/>
        <end position="549"/>
    </location>
</feature>
<evidence type="ECO:0000256" key="1">
    <source>
        <dbReference type="SAM" id="MobiDB-lite"/>
    </source>
</evidence>
<dbReference type="InParanoid" id="G0NHU9"/>
<evidence type="ECO:0000259" key="2">
    <source>
        <dbReference type="Pfam" id="PF25100"/>
    </source>
</evidence>
<dbReference type="HOGENOM" id="CLU_314033_0_0_1"/>
<feature type="region of interest" description="Disordered" evidence="1">
    <location>
        <begin position="652"/>
        <end position="675"/>
    </location>
</feature>
<keyword evidence="4" id="KW-1185">Reference proteome</keyword>
<proteinExistence type="predicted"/>
<dbReference type="InterPro" id="IPR056711">
    <property type="entry name" value="DUF7809"/>
</dbReference>
<feature type="compositionally biased region" description="Basic and acidic residues" evidence="1">
    <location>
        <begin position="487"/>
        <end position="499"/>
    </location>
</feature>
<protein>
    <recommendedName>
        <fullName evidence="2">DUF7809 domain-containing protein</fullName>
    </recommendedName>
</protein>
<dbReference type="PANTHER" id="PTHR21447">
    <property type="entry name" value="RING-TYPE DOMAIN-CONTAINING PROTEIN-RELATED"/>
    <property type="match status" value="1"/>
</dbReference>
<reference evidence="4" key="1">
    <citation type="submission" date="2011-07" db="EMBL/GenBank/DDBJ databases">
        <authorList>
            <consortium name="Caenorhabditis brenneri Sequencing and Analysis Consortium"/>
            <person name="Wilson R.K."/>
        </authorList>
    </citation>
    <scope>NUCLEOTIDE SEQUENCE [LARGE SCALE GENOMIC DNA]</scope>
    <source>
        <strain evidence="4">PB2801</strain>
    </source>
</reference>